<keyword evidence="6" id="KW-1185">Reference proteome</keyword>
<keyword evidence="3" id="KW-0520">NAD</keyword>
<reference evidence="5" key="1">
    <citation type="submission" date="2020-09" db="EMBL/GenBank/DDBJ databases">
        <title>Genome seq and assembly of Tianweitania sp.</title>
        <authorList>
            <person name="Chhetri G."/>
        </authorList>
    </citation>
    <scope>NUCLEOTIDE SEQUENCE</scope>
    <source>
        <strain evidence="5">Rool2</strain>
    </source>
</reference>
<protein>
    <submittedName>
        <fullName evidence="5">Glyoxylate/hydroxypyruvate reductase A</fullName>
    </submittedName>
</protein>
<evidence type="ECO:0000256" key="2">
    <source>
        <dbReference type="ARBA" id="ARBA00023002"/>
    </source>
</evidence>
<keyword evidence="2" id="KW-0560">Oxidoreductase</keyword>
<proteinExistence type="inferred from homology"/>
<dbReference type="InterPro" id="IPR036291">
    <property type="entry name" value="NAD(P)-bd_dom_sf"/>
</dbReference>
<dbReference type="EMBL" id="JACVVX010000012">
    <property type="protein sequence ID" value="MBD0417376.1"/>
    <property type="molecule type" value="Genomic_DNA"/>
</dbReference>
<dbReference type="PROSITE" id="PS00065">
    <property type="entry name" value="D_2_HYDROXYACID_DH_1"/>
    <property type="match status" value="1"/>
</dbReference>
<dbReference type="Pfam" id="PF02826">
    <property type="entry name" value="2-Hacid_dh_C"/>
    <property type="match status" value="1"/>
</dbReference>
<dbReference type="Gene3D" id="3.40.50.720">
    <property type="entry name" value="NAD(P)-binding Rossmann-like Domain"/>
    <property type="match status" value="2"/>
</dbReference>
<evidence type="ECO:0000256" key="1">
    <source>
        <dbReference type="ARBA" id="ARBA00005854"/>
    </source>
</evidence>
<feature type="domain" description="D-isomer specific 2-hydroxyacid dehydrogenase NAD-binding" evidence="4">
    <location>
        <begin position="99"/>
        <end position="270"/>
    </location>
</feature>
<dbReference type="GO" id="GO:0051287">
    <property type="term" value="F:NAD binding"/>
    <property type="evidence" value="ECO:0007669"/>
    <property type="project" value="InterPro"/>
</dbReference>
<dbReference type="PANTHER" id="PTHR43333:SF1">
    <property type="entry name" value="D-ISOMER SPECIFIC 2-HYDROXYACID DEHYDROGENASE NAD-BINDING DOMAIN-CONTAINING PROTEIN"/>
    <property type="match status" value="1"/>
</dbReference>
<organism evidence="5 6">
    <name type="scientific">Oryzicola mucosus</name>
    <dbReference type="NCBI Taxonomy" id="2767425"/>
    <lineage>
        <taxon>Bacteria</taxon>
        <taxon>Pseudomonadati</taxon>
        <taxon>Pseudomonadota</taxon>
        <taxon>Alphaproteobacteria</taxon>
        <taxon>Hyphomicrobiales</taxon>
        <taxon>Phyllobacteriaceae</taxon>
        <taxon>Oryzicola</taxon>
    </lineage>
</organism>
<evidence type="ECO:0000256" key="3">
    <source>
        <dbReference type="ARBA" id="ARBA00023027"/>
    </source>
</evidence>
<accession>A0A8J6PXU5</accession>
<dbReference type="PANTHER" id="PTHR43333">
    <property type="entry name" value="2-HACID_DH_C DOMAIN-CONTAINING PROTEIN"/>
    <property type="match status" value="1"/>
</dbReference>
<sequence>MAVLAHHIPEAYLAAIRREGNDLNITTSFEAGDPDICSALFWLDVPAGLSALPSLRLVLSLGAGVERLTKPGVIPAKAAIGRISNDIQSEGMADYVLLHVLRQHRQLARLQDEQRRRVWEWRLWPRARDVTVGVMGLGRLGSEAARKLSAMGFSVRGWSRSLKRIDGIETFAGTPELPAFLSACHHLVCLLPLTHETENILAAPLFSHLPRGAFLINAGRGAHLDEAALLAALDSGQLAGATLDVLRQEPPTPDHPFFEHPGILLTPHSAVCSTPEQIAPDVVENLRRAERGEPPLYAADRATGY</sequence>
<dbReference type="Proteomes" id="UP000643405">
    <property type="component" value="Unassembled WGS sequence"/>
</dbReference>
<evidence type="ECO:0000259" key="4">
    <source>
        <dbReference type="Pfam" id="PF02826"/>
    </source>
</evidence>
<dbReference type="GO" id="GO:0016616">
    <property type="term" value="F:oxidoreductase activity, acting on the CH-OH group of donors, NAD or NADP as acceptor"/>
    <property type="evidence" value="ECO:0007669"/>
    <property type="project" value="UniProtKB-ARBA"/>
</dbReference>
<evidence type="ECO:0000313" key="5">
    <source>
        <dbReference type="EMBL" id="MBD0417376.1"/>
    </source>
</evidence>
<dbReference type="AlphaFoldDB" id="A0A8J6PXU5"/>
<dbReference type="InterPro" id="IPR029752">
    <property type="entry name" value="D-isomer_DH_CS1"/>
</dbReference>
<dbReference type="InterPro" id="IPR029753">
    <property type="entry name" value="D-isomer_DH_CS"/>
</dbReference>
<gene>
    <name evidence="5" type="ORF">ICI42_22290</name>
</gene>
<dbReference type="SUPFAM" id="SSF51735">
    <property type="entry name" value="NAD(P)-binding Rossmann-fold domains"/>
    <property type="match status" value="1"/>
</dbReference>
<name>A0A8J6PXU5_9HYPH</name>
<dbReference type="InterPro" id="IPR006140">
    <property type="entry name" value="D-isomer_DH_NAD-bd"/>
</dbReference>
<evidence type="ECO:0000313" key="6">
    <source>
        <dbReference type="Proteomes" id="UP000643405"/>
    </source>
</evidence>
<dbReference type="PROSITE" id="PS00671">
    <property type="entry name" value="D_2_HYDROXYACID_DH_3"/>
    <property type="match status" value="1"/>
</dbReference>
<comment type="caution">
    <text evidence="5">The sequence shown here is derived from an EMBL/GenBank/DDBJ whole genome shotgun (WGS) entry which is preliminary data.</text>
</comment>
<dbReference type="RefSeq" id="WP_188166813.1">
    <property type="nucleotide sequence ID" value="NZ_JACVVX010000012.1"/>
</dbReference>
<comment type="similarity">
    <text evidence="1">Belongs to the D-isomer specific 2-hydroxyacid dehydrogenase family.</text>
</comment>